<gene>
    <name evidence="2" type="ORF">CVD27_12640</name>
</gene>
<dbReference type="RefSeq" id="WP_101648265.1">
    <property type="nucleotide sequence ID" value="NZ_PGVE01000047.1"/>
</dbReference>
<dbReference type="Pfam" id="PF19510">
    <property type="entry name" value="DUF6044"/>
    <property type="match status" value="1"/>
</dbReference>
<feature type="transmembrane region" description="Helical" evidence="1">
    <location>
        <begin position="220"/>
        <end position="240"/>
    </location>
</feature>
<evidence type="ECO:0000256" key="1">
    <source>
        <dbReference type="SAM" id="Phobius"/>
    </source>
</evidence>
<dbReference type="EMBL" id="PGVE01000047">
    <property type="protein sequence ID" value="PLS04162.1"/>
    <property type="molecule type" value="Genomic_DNA"/>
</dbReference>
<feature type="transmembrane region" description="Helical" evidence="1">
    <location>
        <begin position="351"/>
        <end position="371"/>
    </location>
</feature>
<evidence type="ECO:0000313" key="2">
    <source>
        <dbReference type="EMBL" id="PLS04162.1"/>
    </source>
</evidence>
<feature type="transmembrane region" description="Helical" evidence="1">
    <location>
        <begin position="135"/>
        <end position="168"/>
    </location>
</feature>
<accession>A0A2N5HF78</accession>
<protein>
    <recommendedName>
        <fullName evidence="4">YkoS</fullName>
    </recommendedName>
</protein>
<keyword evidence="3" id="KW-1185">Reference proteome</keyword>
<feature type="transmembrane region" description="Helical" evidence="1">
    <location>
        <begin position="102"/>
        <end position="123"/>
    </location>
</feature>
<reference evidence="2 3" key="1">
    <citation type="submission" date="2017-11" db="EMBL/GenBank/DDBJ databases">
        <title>Comparitive Functional Genomics of Dry Heat Resistant strains isolated from the Viking Spacecraft.</title>
        <authorList>
            <person name="Seuylemezian A."/>
            <person name="Cooper K."/>
            <person name="Vaishampayan P."/>
        </authorList>
    </citation>
    <scope>NUCLEOTIDE SEQUENCE [LARGE SCALE GENOMIC DNA]</scope>
    <source>
        <strain evidence="2 3">V32-6</strain>
    </source>
</reference>
<proteinExistence type="predicted"/>
<dbReference type="InterPro" id="IPR046107">
    <property type="entry name" value="DUF6044"/>
</dbReference>
<name>A0A2N5HF78_9BACI</name>
<feature type="transmembrane region" description="Helical" evidence="1">
    <location>
        <begin position="312"/>
        <end position="331"/>
    </location>
</feature>
<evidence type="ECO:0000313" key="3">
    <source>
        <dbReference type="Proteomes" id="UP000234950"/>
    </source>
</evidence>
<dbReference type="Proteomes" id="UP000234950">
    <property type="component" value="Unassembled WGS sequence"/>
</dbReference>
<organism evidence="2 3">
    <name type="scientific">Neobacillus cucumis</name>
    <dbReference type="NCBI Taxonomy" id="1740721"/>
    <lineage>
        <taxon>Bacteria</taxon>
        <taxon>Bacillati</taxon>
        <taxon>Bacillota</taxon>
        <taxon>Bacilli</taxon>
        <taxon>Bacillales</taxon>
        <taxon>Bacillaceae</taxon>
        <taxon>Neobacillus</taxon>
    </lineage>
</organism>
<comment type="caution">
    <text evidence="2">The sequence shown here is derived from an EMBL/GenBank/DDBJ whole genome shotgun (WGS) entry which is preliminary data.</text>
</comment>
<dbReference type="AlphaFoldDB" id="A0A2N5HF78"/>
<keyword evidence="1" id="KW-0472">Membrane</keyword>
<sequence length="567" mass="66261">MKKLSRKIIEFLDSEKKYVMLAVGLILLYVSPLFILGENAHIRVHDNLDSNIAWYKVLKDSGQLFGGINSVIPQVINGLPRNAFGTEFSGIEWLHHLLPSMLAYAISQTITRLVAFFGMNLLLKEHFVKADQAYPIRVLVSLAFALTPFWPSGMLSTLGMPLALWAFMNIREGRYSWKEWMTLVLLPLYSSFVLGFFFFLFFMGLLWMRDLIVKRKPNGMFFGSIVLMTAIYLLIEYRLVYSLVFPEAPTSRNEFVSSTLGFWHTIRLVGKNYFLGHTHVLTLHTLVIVPLSFIVAGFLWKKKERNETEKRFVYLFIFNFLLSVWYAFWFYKGWQPLKERISLLNTFNFARFHFLRPLVIYVMFAVGAFILRQKGKGWKSFVKVCLIVQLFVLFCANDEIVYRVAGKPTVKQFYATQEFKEIADYIGKPKSSYRVASIGIHPAIAQYNGFYTLDTYNNFYPLTYKHEFRKIIAKELEKSPTLKKYFDTWGGRCYLFVAELGKNYEFKKDSKVKIHHLQLNTKVFKQMGGEYIFSAIPILNAKENNLELKRTFSQKDSAWKIYLYRVK</sequence>
<feature type="transmembrane region" description="Helical" evidence="1">
    <location>
        <begin position="281"/>
        <end position="300"/>
    </location>
</feature>
<feature type="transmembrane region" description="Helical" evidence="1">
    <location>
        <begin position="188"/>
        <end position="208"/>
    </location>
</feature>
<keyword evidence="1" id="KW-0812">Transmembrane</keyword>
<feature type="transmembrane region" description="Helical" evidence="1">
    <location>
        <begin position="18"/>
        <end position="37"/>
    </location>
</feature>
<keyword evidence="1" id="KW-1133">Transmembrane helix</keyword>
<dbReference type="OrthoDB" id="2349131at2"/>
<evidence type="ECO:0008006" key="4">
    <source>
        <dbReference type="Google" id="ProtNLM"/>
    </source>
</evidence>